<dbReference type="FunFam" id="1.10.10.60:FF:000021">
    <property type="entry name" value="CDC5 cell division cycle 5-like"/>
    <property type="match status" value="1"/>
</dbReference>
<dbReference type="Gene3D" id="1.10.10.60">
    <property type="entry name" value="Homeodomain-like"/>
    <property type="match status" value="2"/>
</dbReference>
<gene>
    <name evidence="12" type="ORF">BJ508DRAFT_415202</name>
</gene>
<evidence type="ECO:0000259" key="10">
    <source>
        <dbReference type="PROSITE" id="PS50090"/>
    </source>
</evidence>
<dbReference type="PANTHER" id="PTHR45885:SF1">
    <property type="entry name" value="CELL DIVISION CYCLE 5-LIKE PROTEIN"/>
    <property type="match status" value="1"/>
</dbReference>
<dbReference type="GO" id="GO:0005681">
    <property type="term" value="C:spliceosomal complex"/>
    <property type="evidence" value="ECO:0007669"/>
    <property type="project" value="UniProtKB-KW"/>
</dbReference>
<dbReference type="SUPFAM" id="SSF46689">
    <property type="entry name" value="Homeodomain-like"/>
    <property type="match status" value="1"/>
</dbReference>
<name>A0A3N4I5N4_ASCIM</name>
<feature type="domain" description="HTH myb-type" evidence="11">
    <location>
        <begin position="1"/>
        <end position="56"/>
    </location>
</feature>
<dbReference type="InterPro" id="IPR021786">
    <property type="entry name" value="Cdc5p/Cef1_C"/>
</dbReference>
<feature type="region of interest" description="Disordered" evidence="9">
    <location>
        <begin position="505"/>
        <end position="526"/>
    </location>
</feature>
<proteinExistence type="inferred from homology"/>
<dbReference type="STRING" id="1160509.A0A3N4I5N4"/>
<dbReference type="CDD" id="cd11659">
    <property type="entry name" value="SANT_CDC5_II"/>
    <property type="match status" value="1"/>
</dbReference>
<dbReference type="InterPro" id="IPR047242">
    <property type="entry name" value="CDC5L/Cef1"/>
</dbReference>
<dbReference type="GO" id="GO:0000398">
    <property type="term" value="P:mRNA splicing, via spliceosome"/>
    <property type="evidence" value="ECO:0007669"/>
    <property type="project" value="InterPro"/>
</dbReference>
<keyword evidence="13" id="KW-1185">Reference proteome</keyword>
<keyword evidence="7" id="KW-0539">Nucleus</keyword>
<dbReference type="GO" id="GO:0000974">
    <property type="term" value="C:Prp19 complex"/>
    <property type="evidence" value="ECO:0007669"/>
    <property type="project" value="InterPro"/>
</dbReference>
<feature type="compositionally biased region" description="Acidic residues" evidence="9">
    <location>
        <begin position="505"/>
        <end position="522"/>
    </location>
</feature>
<evidence type="ECO:0000256" key="3">
    <source>
        <dbReference type="ARBA" id="ARBA00022728"/>
    </source>
</evidence>
<feature type="region of interest" description="Disordered" evidence="9">
    <location>
        <begin position="242"/>
        <end position="299"/>
    </location>
</feature>
<protein>
    <submittedName>
        <fullName evidence="12">Uncharacterized protein</fullName>
    </submittedName>
</protein>
<evidence type="ECO:0000256" key="1">
    <source>
        <dbReference type="ARBA" id="ARBA00010506"/>
    </source>
</evidence>
<feature type="compositionally biased region" description="Low complexity" evidence="9">
    <location>
        <begin position="112"/>
        <end position="125"/>
    </location>
</feature>
<dbReference type="CDD" id="cd00167">
    <property type="entry name" value="SANT"/>
    <property type="match status" value="1"/>
</dbReference>
<dbReference type="PANTHER" id="PTHR45885">
    <property type="entry name" value="CELL DIVISION CYCLE 5-LIKE PROTEIN"/>
    <property type="match status" value="1"/>
</dbReference>
<evidence type="ECO:0000256" key="8">
    <source>
        <dbReference type="ARBA" id="ARBA00055157"/>
    </source>
</evidence>
<evidence type="ECO:0000259" key="11">
    <source>
        <dbReference type="PROSITE" id="PS51294"/>
    </source>
</evidence>
<dbReference type="AlphaFoldDB" id="A0A3N4I5N4"/>
<feature type="domain" description="Myb-like" evidence="10">
    <location>
        <begin position="53"/>
        <end position="102"/>
    </location>
</feature>
<feature type="compositionally biased region" description="Basic and acidic residues" evidence="9">
    <location>
        <begin position="242"/>
        <end position="256"/>
    </location>
</feature>
<keyword evidence="5" id="KW-0238">DNA-binding</keyword>
<evidence type="ECO:0000256" key="9">
    <source>
        <dbReference type="SAM" id="MobiDB-lite"/>
    </source>
</evidence>
<evidence type="ECO:0000313" key="12">
    <source>
        <dbReference type="EMBL" id="RPA80726.1"/>
    </source>
</evidence>
<dbReference type="SMART" id="SM00717">
    <property type="entry name" value="SANT"/>
    <property type="match status" value="2"/>
</dbReference>
<dbReference type="OrthoDB" id="1410009at2759"/>
<sequence>MPVVKGGVWSNVEDEILKASVSKYGLNQWQRVSSLLARKSAKQCKARWNEWLDPSIKKVEFSREEDEKLLHMAKLFPTQWRTIAQTVGRTATQCLDRYQKLLDEAEAREGAELGLEGPEGGETAAPSADDVRKFRPGEMDPDPETKPARPDAIDMDEDEKEMLSEARARLANTQGKKAKRKARERLLEDSRRLAVLQKRRELKHAGINIKLVHRKKGEMDYNADIPFEKQPALGFYDTHDETERNEKQRLNFDPRKAQTNAKRRTDQDEDKDDRKRRKGDKPGSAAAFASAAKAGQMQKIREAEQLSKRRALNLPAPQVGEAELEEIVKMGIIGESANKLAAQSQNESTMGLVGDYSKITAATPIRTPMQAAKEDTLRNEIQNLRALTETQSSLFGGENTPLHTSATTGFDGAAPRKHVVATPNPLAAAATPLRPGMPMAPGATPMRTPRDTLAINQGGFGEMPGMTPRDIKMAEIEKKNRLKSAFASLPAPKATEDDFEFEIADETDESEPSGPSQEEDAEERDRRIRLAREAEEAAEFKRRTLVVQRELPRPTEIDIDSLFAHAEKTAASDIEKLINLEAAKLMSSDARRFPVQGGRVNGVARPLEKLDDDVLEKARIEVVMQLPKEVLEVAQRTFIDEWNKVHNGVDILPGLAAYGDDAVDVEQLKVQAFDTAMQHLQKTAVNANNLEKKLSLHYTGYIKRSNMLRQKIVDANNAIVETRRELDTFLTLKVGEENAISRRIEKLTGEVEVVEGREREAQEVYRKRKEEYDAMVKMARDLGLEV</sequence>
<keyword evidence="3" id="KW-0747">Spliceosome</keyword>
<feature type="domain" description="Myb-like" evidence="10">
    <location>
        <begin position="1"/>
        <end position="52"/>
    </location>
</feature>
<dbReference type="Pfam" id="PF11831">
    <property type="entry name" value="Myb_Cef"/>
    <property type="match status" value="1"/>
</dbReference>
<feature type="compositionally biased region" description="Basic and acidic residues" evidence="9">
    <location>
        <begin position="129"/>
        <end position="152"/>
    </location>
</feature>
<keyword evidence="4" id="KW-0677">Repeat</keyword>
<evidence type="ECO:0000256" key="2">
    <source>
        <dbReference type="ARBA" id="ARBA00022664"/>
    </source>
</evidence>
<feature type="region of interest" description="Disordered" evidence="9">
    <location>
        <begin position="111"/>
        <end position="162"/>
    </location>
</feature>
<evidence type="ECO:0000256" key="5">
    <source>
        <dbReference type="ARBA" id="ARBA00023125"/>
    </source>
</evidence>
<dbReference type="InterPro" id="IPR001005">
    <property type="entry name" value="SANT/Myb"/>
</dbReference>
<organism evidence="12 13">
    <name type="scientific">Ascobolus immersus RN42</name>
    <dbReference type="NCBI Taxonomy" id="1160509"/>
    <lineage>
        <taxon>Eukaryota</taxon>
        <taxon>Fungi</taxon>
        <taxon>Dikarya</taxon>
        <taxon>Ascomycota</taxon>
        <taxon>Pezizomycotina</taxon>
        <taxon>Pezizomycetes</taxon>
        <taxon>Pezizales</taxon>
        <taxon>Ascobolaceae</taxon>
        <taxon>Ascobolus</taxon>
    </lineage>
</organism>
<comment type="similarity">
    <text evidence="1">Belongs to the CEF1 family.</text>
</comment>
<dbReference type="EMBL" id="ML119685">
    <property type="protein sequence ID" value="RPA80726.1"/>
    <property type="molecule type" value="Genomic_DNA"/>
</dbReference>
<keyword evidence="2" id="KW-0507">mRNA processing</keyword>
<feature type="domain" description="HTH myb-type" evidence="11">
    <location>
        <begin position="57"/>
        <end position="106"/>
    </location>
</feature>
<dbReference type="InterPro" id="IPR017930">
    <property type="entry name" value="Myb_dom"/>
</dbReference>
<reference evidence="12 13" key="1">
    <citation type="journal article" date="2018" name="Nat. Ecol. Evol.">
        <title>Pezizomycetes genomes reveal the molecular basis of ectomycorrhizal truffle lifestyle.</title>
        <authorList>
            <person name="Murat C."/>
            <person name="Payen T."/>
            <person name="Noel B."/>
            <person name="Kuo A."/>
            <person name="Morin E."/>
            <person name="Chen J."/>
            <person name="Kohler A."/>
            <person name="Krizsan K."/>
            <person name="Balestrini R."/>
            <person name="Da Silva C."/>
            <person name="Montanini B."/>
            <person name="Hainaut M."/>
            <person name="Levati E."/>
            <person name="Barry K.W."/>
            <person name="Belfiori B."/>
            <person name="Cichocki N."/>
            <person name="Clum A."/>
            <person name="Dockter R.B."/>
            <person name="Fauchery L."/>
            <person name="Guy J."/>
            <person name="Iotti M."/>
            <person name="Le Tacon F."/>
            <person name="Lindquist E.A."/>
            <person name="Lipzen A."/>
            <person name="Malagnac F."/>
            <person name="Mello A."/>
            <person name="Molinier V."/>
            <person name="Miyauchi S."/>
            <person name="Poulain J."/>
            <person name="Riccioni C."/>
            <person name="Rubini A."/>
            <person name="Sitrit Y."/>
            <person name="Splivallo R."/>
            <person name="Traeger S."/>
            <person name="Wang M."/>
            <person name="Zifcakova L."/>
            <person name="Wipf D."/>
            <person name="Zambonelli A."/>
            <person name="Paolocci F."/>
            <person name="Nowrousian M."/>
            <person name="Ottonello S."/>
            <person name="Baldrian P."/>
            <person name="Spatafora J.W."/>
            <person name="Henrissat B."/>
            <person name="Nagy L.G."/>
            <person name="Aury J.M."/>
            <person name="Wincker P."/>
            <person name="Grigoriev I.V."/>
            <person name="Bonfante P."/>
            <person name="Martin F.M."/>
        </authorList>
    </citation>
    <scope>NUCLEOTIDE SEQUENCE [LARGE SCALE GENOMIC DNA]</scope>
    <source>
        <strain evidence="12 13">RN42</strain>
    </source>
</reference>
<accession>A0A3N4I5N4</accession>
<dbReference type="Proteomes" id="UP000275078">
    <property type="component" value="Unassembled WGS sequence"/>
</dbReference>
<evidence type="ECO:0000313" key="13">
    <source>
        <dbReference type="Proteomes" id="UP000275078"/>
    </source>
</evidence>
<dbReference type="PROSITE" id="PS51294">
    <property type="entry name" value="HTH_MYB"/>
    <property type="match status" value="2"/>
</dbReference>
<dbReference type="GO" id="GO:0003677">
    <property type="term" value="F:DNA binding"/>
    <property type="evidence" value="ECO:0007669"/>
    <property type="project" value="UniProtKB-KW"/>
</dbReference>
<evidence type="ECO:0000256" key="7">
    <source>
        <dbReference type="ARBA" id="ARBA00023242"/>
    </source>
</evidence>
<comment type="function">
    <text evidence="8">Involved in pre-mRNA splicing and cell cycle control.</text>
</comment>
<evidence type="ECO:0000256" key="6">
    <source>
        <dbReference type="ARBA" id="ARBA00023187"/>
    </source>
</evidence>
<dbReference type="InterPro" id="IPR047240">
    <property type="entry name" value="SANT_CDC5L_II"/>
</dbReference>
<feature type="compositionally biased region" description="Low complexity" evidence="9">
    <location>
        <begin position="284"/>
        <end position="294"/>
    </location>
</feature>
<evidence type="ECO:0000256" key="4">
    <source>
        <dbReference type="ARBA" id="ARBA00022737"/>
    </source>
</evidence>
<dbReference type="InterPro" id="IPR009057">
    <property type="entry name" value="Homeodomain-like_sf"/>
</dbReference>
<dbReference type="PROSITE" id="PS50090">
    <property type="entry name" value="MYB_LIKE"/>
    <property type="match status" value="2"/>
</dbReference>
<dbReference type="Pfam" id="PF13921">
    <property type="entry name" value="Myb_DNA-bind_6"/>
    <property type="match status" value="1"/>
</dbReference>
<keyword evidence="6" id="KW-0508">mRNA splicing</keyword>